<sequence>MNTDASIPIDDFDYETFINGFEEVTYWHYAWYSKIMGALLYDQTKIIQGHHECRFGKFMDQTPIPPGQTKEFNTVRELHQQMHEAASTLMSSRILGRKPPESIFKEFSETQGLFTAAFNALLRSAMLSQAEQKCRASFGMGKAPVPPTSA</sequence>
<protein>
    <recommendedName>
        <fullName evidence="1">Chemoreceptor zinc-binding domain-containing protein</fullName>
    </recommendedName>
</protein>
<evidence type="ECO:0000259" key="1">
    <source>
        <dbReference type="Pfam" id="PF13682"/>
    </source>
</evidence>
<dbReference type="Gene3D" id="1.20.120.30">
    <property type="entry name" value="Aspartate receptor, ligand-binding domain"/>
    <property type="match status" value="1"/>
</dbReference>
<dbReference type="AlphaFoldDB" id="A0A191ZEJ0"/>
<dbReference type="EMBL" id="CP016027">
    <property type="protein sequence ID" value="ANJ66282.1"/>
    <property type="molecule type" value="Genomic_DNA"/>
</dbReference>
<organism evidence="2 3">
    <name type="scientific">Halothiobacillus diazotrophicus</name>
    <dbReference type="NCBI Taxonomy" id="1860122"/>
    <lineage>
        <taxon>Bacteria</taxon>
        <taxon>Pseudomonadati</taxon>
        <taxon>Pseudomonadota</taxon>
        <taxon>Gammaproteobacteria</taxon>
        <taxon>Chromatiales</taxon>
        <taxon>Halothiobacillaceae</taxon>
        <taxon>Halothiobacillus</taxon>
    </lineage>
</organism>
<dbReference type="InterPro" id="IPR025991">
    <property type="entry name" value="Chemoreceptor_zinc-bind_dom"/>
</dbReference>
<evidence type="ECO:0000313" key="3">
    <source>
        <dbReference type="Proteomes" id="UP000078596"/>
    </source>
</evidence>
<dbReference type="OrthoDB" id="5801675at2"/>
<proteinExistence type="predicted"/>
<dbReference type="RefSeq" id="WP_066098130.1">
    <property type="nucleotide sequence ID" value="NZ_CP016027.1"/>
</dbReference>
<reference evidence="2 3" key="1">
    <citation type="submission" date="2016-06" db="EMBL/GenBank/DDBJ databases">
        <title>Insight into the functional genes involving in sulfur oxidation in Pearl River water.</title>
        <authorList>
            <person name="Luo J."/>
            <person name="Tan X."/>
            <person name="Lin W."/>
        </authorList>
    </citation>
    <scope>NUCLEOTIDE SEQUENCE [LARGE SCALE GENOMIC DNA]</scope>
    <source>
        <strain evidence="2 3">LS2</strain>
    </source>
</reference>
<gene>
    <name evidence="2" type="ORF">A9404_01830</name>
</gene>
<dbReference type="Proteomes" id="UP000078596">
    <property type="component" value="Chromosome"/>
</dbReference>
<dbReference type="STRING" id="1860122.A9404_01830"/>
<name>A0A191ZEJ0_9GAMM</name>
<evidence type="ECO:0000313" key="2">
    <source>
        <dbReference type="EMBL" id="ANJ66282.1"/>
    </source>
</evidence>
<dbReference type="Pfam" id="PF13682">
    <property type="entry name" value="CZB"/>
    <property type="match status" value="1"/>
</dbReference>
<keyword evidence="3" id="KW-1185">Reference proteome</keyword>
<accession>A0A191ZEJ0</accession>
<feature type="domain" description="Chemoreceptor zinc-binding" evidence="1">
    <location>
        <begin position="28"/>
        <end position="88"/>
    </location>
</feature>
<dbReference type="KEGG" id="haz:A9404_01830"/>